<name>A0ABV5SKT0_9MICO</name>
<protein>
    <submittedName>
        <fullName evidence="1">DUF6325 family protein</fullName>
    </submittedName>
</protein>
<keyword evidence="2" id="KW-1185">Reference proteome</keyword>
<gene>
    <name evidence="1" type="ORF">ACFFQV_01415</name>
</gene>
<comment type="caution">
    <text evidence="1">The sequence shown here is derived from an EMBL/GenBank/DDBJ whole genome shotgun (WGS) entry which is preliminary data.</text>
</comment>
<organism evidence="1 2">
    <name type="scientific">Agromyces lapidis</name>
    <dbReference type="NCBI Taxonomy" id="279574"/>
    <lineage>
        <taxon>Bacteria</taxon>
        <taxon>Bacillati</taxon>
        <taxon>Actinomycetota</taxon>
        <taxon>Actinomycetes</taxon>
        <taxon>Micrococcales</taxon>
        <taxon>Microbacteriaceae</taxon>
        <taxon>Agromyces</taxon>
    </lineage>
</organism>
<reference evidence="1 2" key="1">
    <citation type="submission" date="2024-09" db="EMBL/GenBank/DDBJ databases">
        <authorList>
            <person name="Sun Q."/>
            <person name="Mori K."/>
        </authorList>
    </citation>
    <scope>NUCLEOTIDE SEQUENCE [LARGE SCALE GENOMIC DNA]</scope>
    <source>
        <strain evidence="1 2">JCM 14321</strain>
    </source>
</reference>
<evidence type="ECO:0000313" key="1">
    <source>
        <dbReference type="EMBL" id="MFB9640935.1"/>
    </source>
</evidence>
<dbReference type="EMBL" id="JBHMBL010000001">
    <property type="protein sequence ID" value="MFB9640935.1"/>
    <property type="molecule type" value="Genomic_DNA"/>
</dbReference>
<dbReference type="Pfam" id="PF19850">
    <property type="entry name" value="DUF6325"/>
    <property type="match status" value="1"/>
</dbReference>
<accession>A0ABV5SKT0</accession>
<dbReference type="RefSeq" id="WP_157423659.1">
    <property type="nucleotide sequence ID" value="NZ_BAAANI010000008.1"/>
</dbReference>
<dbReference type="InterPro" id="IPR046288">
    <property type="entry name" value="DUF6325"/>
</dbReference>
<dbReference type="Proteomes" id="UP001589667">
    <property type="component" value="Unassembled WGS sequence"/>
</dbReference>
<evidence type="ECO:0000313" key="2">
    <source>
        <dbReference type="Proteomes" id="UP001589667"/>
    </source>
</evidence>
<proteinExistence type="predicted"/>
<sequence>MAEFEYGPVELYLVGFEGDRLDPGTVEALEELVEGGEIRLLDLVIVSREPDGAVRIVEIEDEGEAYGFGVLELEASGLVGHEDVDDFAELIPPGTSAALAAFELVWAKKLASRFAEGGGVVLSTERIPAPVVNAVLADASSEEN</sequence>